<sequence length="559" mass="60884">MQGIMNFRVFGASLRVAIVLPALFGCIYTRGVTGSPAPPSAEVHLKPQEDHSVADIASAQPDLERLGALFDGIVASVQQTPKHSEQADAGEDTAEPQSRRLPNEPEDAQKLLQLLLADEEAMELWKTHFARHVTQNVRRVVLKLSVAENAGSEVDVATPQGSEPESVLRLAGEEDFWESRPASSMAAVQLIREKMAKRMQSSGETAADMWIAEVSQRFRYLSMKDAKRQMGTFLVHAQVQGGSGPQGTPLPPKTEFKNAADPIPESFDTREAFPACTDVVGHVRDQGDCGSCWAFASTEAFNDRLCIRSQGKANAPLSPQHTTSCCNALHCASFGCNGGQPGMAWRWFQRKGVVTGGDYDALQKGTTCWPYEVPFCAHHVKAPFPDCDASVAPRHTPKCRKDCEETNYTANVHPFEQDLHKASSAYSLRSRDDVKRDMMAHGTVTGAFIVYEDFLNYKAGVYKHVSGSPVGGHAIKIIGWGTEGGEDYWLAVNSWNDYWGDKGLFKIKMGEGGIDDEMVAGEAAWEEVEGAVNADEAPSLPSLPKDAAPRPAATGDKEM</sequence>
<evidence type="ECO:0000256" key="3">
    <source>
        <dbReference type="ARBA" id="ARBA00023180"/>
    </source>
</evidence>
<dbReference type="SMART" id="SM00645">
    <property type="entry name" value="Pept_C1"/>
    <property type="match status" value="1"/>
</dbReference>
<evidence type="ECO:0000256" key="1">
    <source>
        <dbReference type="ARBA" id="ARBA00008455"/>
    </source>
</evidence>
<dbReference type="PRINTS" id="PR00705">
    <property type="entry name" value="PAPAIN"/>
</dbReference>
<dbReference type="InterPro" id="IPR038765">
    <property type="entry name" value="Papain-like_cys_pep_sf"/>
</dbReference>
<dbReference type="AlphaFoldDB" id="A0A2A9MP32"/>
<dbReference type="CDD" id="cd02620">
    <property type="entry name" value="Peptidase_C1A_CathepsinB"/>
    <property type="match status" value="1"/>
</dbReference>
<gene>
    <name evidence="6" type="ORF">BESB_003970</name>
</gene>
<feature type="region of interest" description="Disordered" evidence="4">
    <location>
        <begin position="80"/>
        <end position="104"/>
    </location>
</feature>
<evidence type="ECO:0000256" key="4">
    <source>
        <dbReference type="SAM" id="MobiDB-lite"/>
    </source>
</evidence>
<dbReference type="Proteomes" id="UP000224006">
    <property type="component" value="Chromosome I"/>
</dbReference>
<feature type="region of interest" description="Disordered" evidence="4">
    <location>
        <begin position="530"/>
        <end position="559"/>
    </location>
</feature>
<dbReference type="InterPro" id="IPR013128">
    <property type="entry name" value="Peptidase_C1A"/>
</dbReference>
<dbReference type="RefSeq" id="XP_029222065.1">
    <property type="nucleotide sequence ID" value="XM_029359152.1"/>
</dbReference>
<organism evidence="6 7">
    <name type="scientific">Besnoitia besnoiti</name>
    <name type="common">Apicomplexan protozoan</name>
    <dbReference type="NCBI Taxonomy" id="94643"/>
    <lineage>
        <taxon>Eukaryota</taxon>
        <taxon>Sar</taxon>
        <taxon>Alveolata</taxon>
        <taxon>Apicomplexa</taxon>
        <taxon>Conoidasida</taxon>
        <taxon>Coccidia</taxon>
        <taxon>Eucoccidiorida</taxon>
        <taxon>Eimeriorina</taxon>
        <taxon>Sarcocystidae</taxon>
        <taxon>Besnoitia</taxon>
    </lineage>
</organism>
<keyword evidence="7" id="KW-1185">Reference proteome</keyword>
<dbReference type="Gene3D" id="3.90.70.10">
    <property type="entry name" value="Cysteine proteinases"/>
    <property type="match status" value="1"/>
</dbReference>
<dbReference type="PANTHER" id="PTHR12411">
    <property type="entry name" value="CYSTEINE PROTEASE FAMILY C1-RELATED"/>
    <property type="match status" value="1"/>
</dbReference>
<dbReference type="OrthoDB" id="190265at2759"/>
<dbReference type="STRING" id="94643.A0A2A9MP32"/>
<feature type="domain" description="Peptidase C1A papain C-terminal" evidence="5">
    <location>
        <begin position="263"/>
        <end position="522"/>
    </location>
</feature>
<dbReference type="InterPro" id="IPR000169">
    <property type="entry name" value="Pept_cys_AS"/>
</dbReference>
<reference evidence="6 7" key="1">
    <citation type="submission" date="2017-09" db="EMBL/GenBank/DDBJ databases">
        <title>Genome sequencing of Besnoitia besnoiti strain Bb-Ger1.</title>
        <authorList>
            <person name="Schares G."/>
            <person name="Venepally P."/>
            <person name="Lorenzi H.A."/>
        </authorList>
    </citation>
    <scope>NUCLEOTIDE SEQUENCE [LARGE SCALE GENOMIC DNA]</scope>
    <source>
        <strain evidence="6 7">Bb-Ger1</strain>
    </source>
</reference>
<dbReference type="PROSITE" id="PS00139">
    <property type="entry name" value="THIOL_PROTEASE_CYS"/>
    <property type="match status" value="1"/>
</dbReference>
<name>A0A2A9MP32_BESBE</name>
<dbReference type="GeneID" id="40305460"/>
<dbReference type="SUPFAM" id="SSF54001">
    <property type="entry name" value="Cysteine proteinases"/>
    <property type="match status" value="1"/>
</dbReference>
<dbReference type="PROSITE" id="PS00639">
    <property type="entry name" value="THIOL_PROTEASE_HIS"/>
    <property type="match status" value="1"/>
</dbReference>
<comment type="caution">
    <text evidence="6">The sequence shown here is derived from an EMBL/GenBank/DDBJ whole genome shotgun (WGS) entry which is preliminary data.</text>
</comment>
<dbReference type="InterPro" id="IPR000668">
    <property type="entry name" value="Peptidase_C1A_C"/>
</dbReference>
<dbReference type="EMBL" id="NWUJ01000001">
    <property type="protein sequence ID" value="PFH38056.1"/>
    <property type="molecule type" value="Genomic_DNA"/>
</dbReference>
<dbReference type="VEuPathDB" id="ToxoDB:BESB_003970"/>
<dbReference type="GO" id="GO:0008234">
    <property type="term" value="F:cysteine-type peptidase activity"/>
    <property type="evidence" value="ECO:0007669"/>
    <property type="project" value="InterPro"/>
</dbReference>
<proteinExistence type="inferred from homology"/>
<evidence type="ECO:0000313" key="6">
    <source>
        <dbReference type="EMBL" id="PFH38056.1"/>
    </source>
</evidence>
<protein>
    <submittedName>
        <fullName evidence="6">Cathepsin B</fullName>
    </submittedName>
</protein>
<evidence type="ECO:0000256" key="2">
    <source>
        <dbReference type="ARBA" id="ARBA00023145"/>
    </source>
</evidence>
<dbReference type="Pfam" id="PF00112">
    <property type="entry name" value="Peptidase_C1"/>
    <property type="match status" value="1"/>
</dbReference>
<evidence type="ECO:0000313" key="7">
    <source>
        <dbReference type="Proteomes" id="UP000224006"/>
    </source>
</evidence>
<accession>A0A2A9MP32</accession>
<dbReference type="InterPro" id="IPR025660">
    <property type="entry name" value="Pept_his_AS"/>
</dbReference>
<keyword evidence="2" id="KW-0865">Zymogen</keyword>
<dbReference type="GO" id="GO:0006508">
    <property type="term" value="P:proteolysis"/>
    <property type="evidence" value="ECO:0007669"/>
    <property type="project" value="InterPro"/>
</dbReference>
<keyword evidence="3" id="KW-0325">Glycoprotein</keyword>
<dbReference type="KEGG" id="bbes:BESB_003970"/>
<evidence type="ECO:0000259" key="5">
    <source>
        <dbReference type="SMART" id="SM00645"/>
    </source>
</evidence>
<comment type="similarity">
    <text evidence="1">Belongs to the peptidase C1 family.</text>
</comment>